<feature type="region of interest" description="Disordered" evidence="1">
    <location>
        <begin position="151"/>
        <end position="174"/>
    </location>
</feature>
<feature type="region of interest" description="Disordered" evidence="1">
    <location>
        <begin position="381"/>
        <end position="429"/>
    </location>
</feature>
<feature type="compositionally biased region" description="Polar residues" evidence="1">
    <location>
        <begin position="331"/>
        <end position="343"/>
    </location>
</feature>
<comment type="caution">
    <text evidence="2">The sequence shown here is derived from an EMBL/GenBank/DDBJ whole genome shotgun (WGS) entry which is preliminary data.</text>
</comment>
<dbReference type="Proteomes" id="UP001318860">
    <property type="component" value="Unassembled WGS sequence"/>
</dbReference>
<protein>
    <submittedName>
        <fullName evidence="2">Uncharacterized protein</fullName>
    </submittedName>
</protein>
<feature type="compositionally biased region" description="Low complexity" evidence="1">
    <location>
        <begin position="398"/>
        <end position="423"/>
    </location>
</feature>
<evidence type="ECO:0000313" key="3">
    <source>
        <dbReference type="Proteomes" id="UP001318860"/>
    </source>
</evidence>
<reference evidence="2 3" key="1">
    <citation type="journal article" date="2021" name="Comput. Struct. Biotechnol. J.">
        <title>De novo genome assembly of the potent medicinal plant Rehmannia glutinosa using nanopore technology.</title>
        <authorList>
            <person name="Ma L."/>
            <person name="Dong C."/>
            <person name="Song C."/>
            <person name="Wang X."/>
            <person name="Zheng X."/>
            <person name="Niu Y."/>
            <person name="Chen S."/>
            <person name="Feng W."/>
        </authorList>
    </citation>
    <scope>NUCLEOTIDE SEQUENCE [LARGE SCALE GENOMIC DNA]</scope>
    <source>
        <strain evidence="2">DH-2019</strain>
    </source>
</reference>
<feature type="compositionally biased region" description="Basic and acidic residues" evidence="1">
    <location>
        <begin position="320"/>
        <end position="330"/>
    </location>
</feature>
<organism evidence="2 3">
    <name type="scientific">Rehmannia glutinosa</name>
    <name type="common">Chinese foxglove</name>
    <dbReference type="NCBI Taxonomy" id="99300"/>
    <lineage>
        <taxon>Eukaryota</taxon>
        <taxon>Viridiplantae</taxon>
        <taxon>Streptophyta</taxon>
        <taxon>Embryophyta</taxon>
        <taxon>Tracheophyta</taxon>
        <taxon>Spermatophyta</taxon>
        <taxon>Magnoliopsida</taxon>
        <taxon>eudicotyledons</taxon>
        <taxon>Gunneridae</taxon>
        <taxon>Pentapetalae</taxon>
        <taxon>asterids</taxon>
        <taxon>lamiids</taxon>
        <taxon>Lamiales</taxon>
        <taxon>Orobanchaceae</taxon>
        <taxon>Rehmannieae</taxon>
        <taxon>Rehmannia</taxon>
    </lineage>
</organism>
<proteinExistence type="predicted"/>
<evidence type="ECO:0000256" key="1">
    <source>
        <dbReference type="SAM" id="MobiDB-lite"/>
    </source>
</evidence>
<dbReference type="EMBL" id="JABTTQ020000003">
    <property type="protein sequence ID" value="KAK6160543.1"/>
    <property type="molecule type" value="Genomic_DNA"/>
</dbReference>
<name>A0ABR0XNB9_REHGL</name>
<feature type="region of interest" description="Disordered" evidence="1">
    <location>
        <begin position="97"/>
        <end position="128"/>
    </location>
</feature>
<sequence length="429" mass="47186">MALETFETTILYSSMAKRRRVPNSDDDTAEYNTVFMDTSLDTHFAMLVSNSDTVKRMAQFYHLPDTMLVWSAFDGVKKSWFLWADASDLTLKQEAKKKTKRKRFKKSGNANLENSGLPCPSTAHIPEESNKEQGIILYRKGEDVQLKLHLNTSTPEASEKVQGTTTNGNEVQYSPGNGDACFPAVENKDQINTENIMDEKAREKINSASVVEEILPVKDQMVGIEALTTEDNSNTEEGIHVASSLVLSRKSEEKLEAMHEVAVNTVHLSENQAEGINFNHYFMPDQDKVDSCGKVKQSNEEMKKVKKNGLPSVSISTESHVSKDSGKTRGDSPQNSPNSSTRFPDSIASAKMPDINLQNPNKILAVTKTMMMKKSLLSKPGAIFEDNSGDENGTAAHSDGSIPSPSDSSSSASGDSYLSQDSSRNGMFF</sequence>
<feature type="compositionally biased region" description="Basic residues" evidence="1">
    <location>
        <begin position="97"/>
        <end position="106"/>
    </location>
</feature>
<accession>A0ABR0XNB9</accession>
<gene>
    <name evidence="2" type="ORF">DH2020_003924</name>
</gene>
<evidence type="ECO:0000313" key="2">
    <source>
        <dbReference type="EMBL" id="KAK6160543.1"/>
    </source>
</evidence>
<keyword evidence="3" id="KW-1185">Reference proteome</keyword>
<feature type="region of interest" description="Disordered" evidence="1">
    <location>
        <begin position="298"/>
        <end position="354"/>
    </location>
</feature>